<evidence type="ECO:0000256" key="3">
    <source>
        <dbReference type="ARBA" id="ARBA00022448"/>
    </source>
</evidence>
<dbReference type="InterPro" id="IPR037682">
    <property type="entry name" value="TonB_C"/>
</dbReference>
<feature type="transmembrane region" description="Helical" evidence="10">
    <location>
        <begin position="25"/>
        <end position="44"/>
    </location>
</feature>
<feature type="region of interest" description="Disordered" evidence="11">
    <location>
        <begin position="57"/>
        <end position="142"/>
    </location>
</feature>
<accession>A0ABU1VM00</accession>
<dbReference type="RefSeq" id="WP_310052455.1">
    <property type="nucleotide sequence ID" value="NZ_JAVDVW010000001.1"/>
</dbReference>
<name>A0ABU1VM00_9GAMM</name>
<feature type="compositionally biased region" description="Pro residues" evidence="11">
    <location>
        <begin position="104"/>
        <end position="118"/>
    </location>
</feature>
<dbReference type="InterPro" id="IPR051045">
    <property type="entry name" value="TonB-dependent_transducer"/>
</dbReference>
<keyword evidence="7 10" id="KW-0653">Protein transport</keyword>
<evidence type="ECO:0000256" key="5">
    <source>
        <dbReference type="ARBA" id="ARBA00022519"/>
    </source>
</evidence>
<evidence type="ECO:0000256" key="8">
    <source>
        <dbReference type="ARBA" id="ARBA00022989"/>
    </source>
</evidence>
<keyword evidence="14" id="KW-1185">Reference proteome</keyword>
<reference evidence="13 14" key="1">
    <citation type="submission" date="2023-07" db="EMBL/GenBank/DDBJ databases">
        <title>Sorghum-associated microbial communities from plants grown in Nebraska, USA.</title>
        <authorList>
            <person name="Schachtman D."/>
        </authorList>
    </citation>
    <scope>NUCLEOTIDE SEQUENCE [LARGE SCALE GENOMIC DNA]</scope>
    <source>
        <strain evidence="13 14">BE187</strain>
    </source>
</reference>
<keyword evidence="9 10" id="KW-0472">Membrane</keyword>
<dbReference type="EMBL" id="JAVDVW010000001">
    <property type="protein sequence ID" value="MDR7098497.1"/>
    <property type="molecule type" value="Genomic_DNA"/>
</dbReference>
<dbReference type="Proteomes" id="UP001267878">
    <property type="component" value="Unassembled WGS sequence"/>
</dbReference>
<keyword evidence="5 10" id="KW-0997">Cell inner membrane</keyword>
<dbReference type="Gene3D" id="3.30.1150.10">
    <property type="match status" value="1"/>
</dbReference>
<comment type="similarity">
    <text evidence="2 10">Belongs to the TonB family.</text>
</comment>
<evidence type="ECO:0000256" key="2">
    <source>
        <dbReference type="ARBA" id="ARBA00006555"/>
    </source>
</evidence>
<dbReference type="NCBIfam" id="TIGR01352">
    <property type="entry name" value="tonB_Cterm"/>
    <property type="match status" value="1"/>
</dbReference>
<dbReference type="SUPFAM" id="SSF74653">
    <property type="entry name" value="TolA/TonB C-terminal domain"/>
    <property type="match status" value="1"/>
</dbReference>
<gene>
    <name evidence="13" type="ORF">J2X04_000844</name>
</gene>
<dbReference type="PANTHER" id="PTHR33446:SF2">
    <property type="entry name" value="PROTEIN TONB"/>
    <property type="match status" value="1"/>
</dbReference>
<protein>
    <recommendedName>
        <fullName evidence="10">Protein TonB</fullName>
    </recommendedName>
</protein>
<evidence type="ECO:0000256" key="4">
    <source>
        <dbReference type="ARBA" id="ARBA00022475"/>
    </source>
</evidence>
<evidence type="ECO:0000313" key="13">
    <source>
        <dbReference type="EMBL" id="MDR7098497.1"/>
    </source>
</evidence>
<comment type="caution">
    <text evidence="13">The sequence shown here is derived from an EMBL/GenBank/DDBJ whole genome shotgun (WGS) entry which is preliminary data.</text>
</comment>
<evidence type="ECO:0000256" key="11">
    <source>
        <dbReference type="SAM" id="MobiDB-lite"/>
    </source>
</evidence>
<evidence type="ECO:0000256" key="7">
    <source>
        <dbReference type="ARBA" id="ARBA00022927"/>
    </source>
</evidence>
<dbReference type="PRINTS" id="PR01374">
    <property type="entry name" value="TONBPROTEIN"/>
</dbReference>
<evidence type="ECO:0000313" key="14">
    <source>
        <dbReference type="Proteomes" id="UP001267878"/>
    </source>
</evidence>
<dbReference type="InterPro" id="IPR006260">
    <property type="entry name" value="TonB/TolA_C"/>
</dbReference>
<keyword evidence="10" id="KW-0735">Signal-anchor</keyword>
<dbReference type="PROSITE" id="PS52015">
    <property type="entry name" value="TONB_CTD"/>
    <property type="match status" value="1"/>
</dbReference>
<evidence type="ECO:0000256" key="10">
    <source>
        <dbReference type="RuleBase" id="RU362123"/>
    </source>
</evidence>
<evidence type="ECO:0000256" key="1">
    <source>
        <dbReference type="ARBA" id="ARBA00004383"/>
    </source>
</evidence>
<comment type="function">
    <text evidence="10">Interacts with outer membrane receptor proteins that carry out high-affinity binding and energy dependent uptake into the periplasmic space of specific substrates. It could act to transduce energy from the cytoplasmic membrane to specific energy-requiring processes in the outer membrane, resulting in the release into the periplasm of ligands bound by these outer membrane proteins.</text>
</comment>
<evidence type="ECO:0000256" key="9">
    <source>
        <dbReference type="ARBA" id="ARBA00023136"/>
    </source>
</evidence>
<keyword evidence="4 10" id="KW-1003">Cell membrane</keyword>
<feature type="domain" description="TonB C-terminal" evidence="12">
    <location>
        <begin position="122"/>
        <end position="211"/>
    </location>
</feature>
<dbReference type="InterPro" id="IPR003538">
    <property type="entry name" value="TonB"/>
</dbReference>
<dbReference type="Pfam" id="PF03544">
    <property type="entry name" value="TonB_C"/>
    <property type="match status" value="1"/>
</dbReference>
<proteinExistence type="inferred from homology"/>
<sequence length="211" mass="22215">MTHSPSASQPPHRFDFAAWRPSRRALLWVLGAFVLGLLLFLLVWRSNSDSDFYRAGPAAPTAASPQYAPLPAPVAAGSDEVSDVPAPAPSQRGDEQQPRLVETTPPPPPAAPAPPAPPAAAVATAQPQPISTPSPKYPAQALRNGERGTVTVSVEIGADGVPTDVGVARSSGSRQLDRAAVDAVRRWRFRPAMVDGRPTAGRVQVPISFEN</sequence>
<dbReference type="PANTHER" id="PTHR33446">
    <property type="entry name" value="PROTEIN TONB-RELATED"/>
    <property type="match status" value="1"/>
</dbReference>
<feature type="compositionally biased region" description="Low complexity" evidence="11">
    <location>
        <begin position="119"/>
        <end position="129"/>
    </location>
</feature>
<keyword evidence="8 10" id="KW-1133">Transmembrane helix</keyword>
<comment type="subcellular location">
    <subcellularLocation>
        <location evidence="1 10">Cell inner membrane</location>
        <topology evidence="1 10">Single-pass membrane protein</topology>
        <orientation evidence="1 10">Periplasmic side</orientation>
    </subcellularLocation>
</comment>
<keyword evidence="6 10" id="KW-0812">Transmembrane</keyword>
<evidence type="ECO:0000259" key="12">
    <source>
        <dbReference type="PROSITE" id="PS52015"/>
    </source>
</evidence>
<evidence type="ECO:0000256" key="6">
    <source>
        <dbReference type="ARBA" id="ARBA00022692"/>
    </source>
</evidence>
<organism evidence="13 14">
    <name type="scientific">Agrilutibacter niabensis</name>
    <dbReference type="NCBI Taxonomy" id="380628"/>
    <lineage>
        <taxon>Bacteria</taxon>
        <taxon>Pseudomonadati</taxon>
        <taxon>Pseudomonadota</taxon>
        <taxon>Gammaproteobacteria</taxon>
        <taxon>Lysobacterales</taxon>
        <taxon>Lysobacteraceae</taxon>
        <taxon>Agrilutibacter</taxon>
    </lineage>
</organism>
<keyword evidence="3 10" id="KW-0813">Transport</keyword>